<dbReference type="Pfam" id="PF14316">
    <property type="entry name" value="DUF4381"/>
    <property type="match status" value="1"/>
</dbReference>
<evidence type="ECO:0000313" key="2">
    <source>
        <dbReference type="EMBL" id="GGF58720.1"/>
    </source>
</evidence>
<reference evidence="2" key="2">
    <citation type="submission" date="2020-09" db="EMBL/GenBank/DDBJ databases">
        <authorList>
            <person name="Sun Q."/>
            <person name="Sedlacek I."/>
        </authorList>
    </citation>
    <scope>NUCLEOTIDE SEQUENCE</scope>
    <source>
        <strain evidence="2">CCM 7897</strain>
    </source>
</reference>
<keyword evidence="1" id="KW-0472">Membrane</keyword>
<accession>A0A917F9N8</accession>
<dbReference type="Proteomes" id="UP000606044">
    <property type="component" value="Unassembled WGS sequence"/>
</dbReference>
<reference evidence="2" key="1">
    <citation type="journal article" date="2014" name="Int. J. Syst. Evol. Microbiol.">
        <title>Complete genome sequence of Corynebacterium casei LMG S-19264T (=DSM 44701T), isolated from a smear-ripened cheese.</title>
        <authorList>
            <consortium name="US DOE Joint Genome Institute (JGI-PGF)"/>
            <person name="Walter F."/>
            <person name="Albersmeier A."/>
            <person name="Kalinowski J."/>
            <person name="Ruckert C."/>
        </authorList>
    </citation>
    <scope>NUCLEOTIDE SEQUENCE</scope>
    <source>
        <strain evidence="2">CCM 7897</strain>
    </source>
</reference>
<gene>
    <name evidence="2" type="ORF">GCM10007301_18030</name>
</gene>
<evidence type="ECO:0000256" key="1">
    <source>
        <dbReference type="SAM" id="Phobius"/>
    </source>
</evidence>
<feature type="transmembrane region" description="Helical" evidence="1">
    <location>
        <begin position="25"/>
        <end position="47"/>
    </location>
</feature>
<evidence type="ECO:0008006" key="4">
    <source>
        <dbReference type="Google" id="ProtNLM"/>
    </source>
</evidence>
<comment type="caution">
    <text evidence="2">The sequence shown here is derived from an EMBL/GenBank/DDBJ whole genome shotgun (WGS) entry which is preliminary data.</text>
</comment>
<organism evidence="2 3">
    <name type="scientific">Azorhizobium oxalatiphilum</name>
    <dbReference type="NCBI Taxonomy" id="980631"/>
    <lineage>
        <taxon>Bacteria</taxon>
        <taxon>Pseudomonadati</taxon>
        <taxon>Pseudomonadota</taxon>
        <taxon>Alphaproteobacteria</taxon>
        <taxon>Hyphomicrobiales</taxon>
        <taxon>Xanthobacteraceae</taxon>
        <taxon>Azorhizobium</taxon>
    </lineage>
</organism>
<evidence type="ECO:0000313" key="3">
    <source>
        <dbReference type="Proteomes" id="UP000606044"/>
    </source>
</evidence>
<protein>
    <recommendedName>
        <fullName evidence="4">DUF4381 domain-containing protein</fullName>
    </recommendedName>
</protein>
<keyword evidence="1" id="KW-0812">Transmembrane</keyword>
<proteinExistence type="predicted"/>
<keyword evidence="1" id="KW-1133">Transmembrane helix</keyword>
<sequence>MDDPADLSRLADIALPPPVPFWPPAPGWCVLAGAAVIAFLILVWACVRHRRRTAYRRAALAELSAIGPASDAERMAAISAILKRAALVAYPRAEVAGLTGQGWLAFLDRTSGRSDFTEGAGRALRNAPFGAPAGDGAAVLAAAVFWVRTHRAEAPPC</sequence>
<keyword evidence="3" id="KW-1185">Reference proteome</keyword>
<name>A0A917F9N8_9HYPH</name>
<dbReference type="InterPro" id="IPR025489">
    <property type="entry name" value="DUF4381"/>
</dbReference>
<dbReference type="EMBL" id="BMCT01000002">
    <property type="protein sequence ID" value="GGF58720.1"/>
    <property type="molecule type" value="Genomic_DNA"/>
</dbReference>
<dbReference type="AlphaFoldDB" id="A0A917F9N8"/>
<dbReference type="RefSeq" id="WP_210324168.1">
    <property type="nucleotide sequence ID" value="NZ_BMCT01000002.1"/>
</dbReference>